<protein>
    <submittedName>
        <fullName evidence="2">PilZ domain-containing protein</fullName>
    </submittedName>
</protein>
<feature type="domain" description="PilZ" evidence="1">
    <location>
        <begin position="92"/>
        <end position="193"/>
    </location>
</feature>
<dbReference type="Pfam" id="PF07238">
    <property type="entry name" value="PilZ"/>
    <property type="match status" value="1"/>
</dbReference>
<dbReference type="InterPro" id="IPR009875">
    <property type="entry name" value="PilZ_domain"/>
</dbReference>
<dbReference type="Gene3D" id="2.40.10.220">
    <property type="entry name" value="predicted glycosyltransferase like domains"/>
    <property type="match status" value="1"/>
</dbReference>
<proteinExistence type="predicted"/>
<reference evidence="2" key="1">
    <citation type="submission" date="2020-10" db="EMBL/GenBank/DDBJ databases">
        <authorList>
            <person name="Gilroy R."/>
        </authorList>
    </citation>
    <scope>NUCLEOTIDE SEQUENCE</scope>
    <source>
        <strain evidence="2">CHK154-7741</strain>
    </source>
</reference>
<dbReference type="AlphaFoldDB" id="A0A9D1N2A9"/>
<evidence type="ECO:0000313" key="2">
    <source>
        <dbReference type="EMBL" id="HIU93457.1"/>
    </source>
</evidence>
<accession>A0A9D1N2A9</accession>
<evidence type="ECO:0000313" key="3">
    <source>
        <dbReference type="Proteomes" id="UP000886748"/>
    </source>
</evidence>
<comment type="caution">
    <text evidence="2">The sequence shown here is derived from an EMBL/GenBank/DDBJ whole genome shotgun (WGS) entry which is preliminary data.</text>
</comment>
<sequence>MKKLLKLEQKISMVPQDIKGALSSKIKKIMGSCIDLEVKDADMPYYKKGDTVEMFTIVDDGMLYFKPVVKEIDDLNKVIKVEFNREKYELLQRREFTRIDFQKEFTLKDDTKEYVCEGIDIGAGGMKFATEASLNTSQDYPIEFTLEGSIPIQCFFKPIRVDREKGKSTKNIVSGRFIALKNIDKIAIVQFCFKKQMESTNK</sequence>
<evidence type="ECO:0000259" key="1">
    <source>
        <dbReference type="Pfam" id="PF07238"/>
    </source>
</evidence>
<dbReference type="SUPFAM" id="SSF141371">
    <property type="entry name" value="PilZ domain-like"/>
    <property type="match status" value="1"/>
</dbReference>
<reference evidence="2" key="2">
    <citation type="journal article" date="2021" name="PeerJ">
        <title>Extensive microbial diversity within the chicken gut microbiome revealed by metagenomics and culture.</title>
        <authorList>
            <person name="Gilroy R."/>
            <person name="Ravi A."/>
            <person name="Getino M."/>
            <person name="Pursley I."/>
            <person name="Horton D.L."/>
            <person name="Alikhan N.F."/>
            <person name="Baker D."/>
            <person name="Gharbi K."/>
            <person name="Hall N."/>
            <person name="Watson M."/>
            <person name="Adriaenssens E.M."/>
            <person name="Foster-Nyarko E."/>
            <person name="Jarju S."/>
            <person name="Secka A."/>
            <person name="Antonio M."/>
            <person name="Oren A."/>
            <person name="Chaudhuri R.R."/>
            <person name="La Ragione R."/>
            <person name="Hildebrand F."/>
            <person name="Pallen M.J."/>
        </authorList>
    </citation>
    <scope>NUCLEOTIDE SEQUENCE</scope>
    <source>
        <strain evidence="2">CHK154-7741</strain>
    </source>
</reference>
<dbReference type="Proteomes" id="UP000886748">
    <property type="component" value="Unassembled WGS sequence"/>
</dbReference>
<dbReference type="EMBL" id="DVOD01000072">
    <property type="protein sequence ID" value="HIU93457.1"/>
    <property type="molecule type" value="Genomic_DNA"/>
</dbReference>
<dbReference type="GO" id="GO:0035438">
    <property type="term" value="F:cyclic-di-GMP binding"/>
    <property type="evidence" value="ECO:0007669"/>
    <property type="project" value="InterPro"/>
</dbReference>
<organism evidence="2 3">
    <name type="scientific">Candidatus Limenecus avicola</name>
    <dbReference type="NCBI Taxonomy" id="2840847"/>
    <lineage>
        <taxon>Bacteria</taxon>
        <taxon>Bacillati</taxon>
        <taxon>Bacillota</taxon>
        <taxon>Clostridia</taxon>
        <taxon>Eubacteriales</taxon>
        <taxon>Clostridiaceae</taxon>
        <taxon>Clostridiaceae incertae sedis</taxon>
        <taxon>Candidatus Limenecus</taxon>
    </lineage>
</organism>
<gene>
    <name evidence="2" type="ORF">IAD26_10050</name>
</gene>
<name>A0A9D1N2A9_9CLOT</name>